<feature type="compositionally biased region" description="Polar residues" evidence="1">
    <location>
        <begin position="111"/>
        <end position="128"/>
    </location>
</feature>
<evidence type="ECO:0000313" key="3">
    <source>
        <dbReference type="Proteomes" id="UP001175000"/>
    </source>
</evidence>
<evidence type="ECO:0000256" key="1">
    <source>
        <dbReference type="SAM" id="MobiDB-lite"/>
    </source>
</evidence>
<reference evidence="2" key="1">
    <citation type="submission" date="2023-06" db="EMBL/GenBank/DDBJ databases">
        <title>Genome-scale phylogeny and comparative genomics of the fungal order Sordariales.</title>
        <authorList>
            <consortium name="Lawrence Berkeley National Laboratory"/>
            <person name="Hensen N."/>
            <person name="Bonometti L."/>
            <person name="Westerberg I."/>
            <person name="Brannstrom I.O."/>
            <person name="Guillou S."/>
            <person name="Cros-Aarteil S."/>
            <person name="Calhoun S."/>
            <person name="Haridas S."/>
            <person name="Kuo A."/>
            <person name="Mondo S."/>
            <person name="Pangilinan J."/>
            <person name="Riley R."/>
            <person name="Labutti K."/>
            <person name="Andreopoulos B."/>
            <person name="Lipzen A."/>
            <person name="Chen C."/>
            <person name="Yanf M."/>
            <person name="Daum C."/>
            <person name="Ng V."/>
            <person name="Clum A."/>
            <person name="Steindorff A."/>
            <person name="Ohm R."/>
            <person name="Martin F."/>
            <person name="Silar P."/>
            <person name="Natvig D."/>
            <person name="Lalanne C."/>
            <person name="Gautier V."/>
            <person name="Ament-Velasquez S.L."/>
            <person name="Kruys A."/>
            <person name="Hutchinson M.I."/>
            <person name="Powell A.J."/>
            <person name="Barry K."/>
            <person name="Miller A.N."/>
            <person name="Grigoriev I.V."/>
            <person name="Debuchy R."/>
            <person name="Gladieux P."/>
            <person name="Thoren M.H."/>
            <person name="Johannesson H."/>
        </authorList>
    </citation>
    <scope>NUCLEOTIDE SEQUENCE</scope>
    <source>
        <strain evidence="2">CBS 606.72</strain>
    </source>
</reference>
<feature type="compositionally biased region" description="Polar residues" evidence="1">
    <location>
        <begin position="79"/>
        <end position="98"/>
    </location>
</feature>
<organism evidence="2 3">
    <name type="scientific">Immersiella caudata</name>
    <dbReference type="NCBI Taxonomy" id="314043"/>
    <lineage>
        <taxon>Eukaryota</taxon>
        <taxon>Fungi</taxon>
        <taxon>Dikarya</taxon>
        <taxon>Ascomycota</taxon>
        <taxon>Pezizomycotina</taxon>
        <taxon>Sordariomycetes</taxon>
        <taxon>Sordariomycetidae</taxon>
        <taxon>Sordariales</taxon>
        <taxon>Lasiosphaeriaceae</taxon>
        <taxon>Immersiella</taxon>
    </lineage>
</organism>
<evidence type="ECO:0000313" key="2">
    <source>
        <dbReference type="EMBL" id="KAK0627070.1"/>
    </source>
</evidence>
<name>A0AA39X4I6_9PEZI</name>
<sequence length="150" mass="15953">MICLETNLRGSGPAAGRVLTTRRLAGFGGPSRAAQKTGAAMGELLGLNRAKKHARKKSSRAPARGGVSRATRLHIRGQKSPTGEPTYFNKPTVTMQTLNPPPANKKRRTGPAQTSSPSVQQSNGTSPQLRPRRNSVRTSSALASTRTPRC</sequence>
<proteinExistence type="predicted"/>
<dbReference type="AlphaFoldDB" id="A0AA39X4I6"/>
<accession>A0AA39X4I6</accession>
<keyword evidence="3" id="KW-1185">Reference proteome</keyword>
<feature type="region of interest" description="Disordered" evidence="1">
    <location>
        <begin position="50"/>
        <end position="150"/>
    </location>
</feature>
<comment type="caution">
    <text evidence="2">The sequence shown here is derived from an EMBL/GenBank/DDBJ whole genome shotgun (WGS) entry which is preliminary data.</text>
</comment>
<gene>
    <name evidence="2" type="ORF">B0T14DRAFT_126619</name>
</gene>
<dbReference type="EMBL" id="JAULSU010000002">
    <property type="protein sequence ID" value="KAK0627070.1"/>
    <property type="molecule type" value="Genomic_DNA"/>
</dbReference>
<feature type="compositionally biased region" description="Basic residues" evidence="1">
    <location>
        <begin position="50"/>
        <end position="59"/>
    </location>
</feature>
<dbReference type="Proteomes" id="UP001175000">
    <property type="component" value="Unassembled WGS sequence"/>
</dbReference>
<protein>
    <submittedName>
        <fullName evidence="2">Uncharacterized protein</fullName>
    </submittedName>
</protein>
<feature type="compositionally biased region" description="Polar residues" evidence="1">
    <location>
        <begin position="136"/>
        <end position="150"/>
    </location>
</feature>